<dbReference type="EMBL" id="BNBA01000020">
    <property type="protein sequence ID" value="GHH56062.1"/>
    <property type="molecule type" value="Genomic_DNA"/>
</dbReference>
<dbReference type="RefSeq" id="WP_434029512.1">
    <property type="nucleotide sequence ID" value="NZ_BNBA01000020.1"/>
</dbReference>
<dbReference type="InterPro" id="IPR016181">
    <property type="entry name" value="Acyl_CoA_acyltransferase"/>
</dbReference>
<accession>A0A919F8X0</accession>
<name>A0A919F8X0_9XANT</name>
<dbReference type="AlphaFoldDB" id="A0A919F8X0"/>
<gene>
    <name evidence="1" type="ORF">GCM10009090_25210</name>
</gene>
<reference evidence="1" key="2">
    <citation type="submission" date="2020-09" db="EMBL/GenBank/DDBJ databases">
        <authorList>
            <person name="Sun Q."/>
            <person name="Ohkuma M."/>
        </authorList>
    </citation>
    <scope>NUCLEOTIDE SEQUENCE</scope>
    <source>
        <strain evidence="1">JCM 13306</strain>
    </source>
</reference>
<protein>
    <recommendedName>
        <fullName evidence="3">N-acetyltransferase domain-containing protein</fullName>
    </recommendedName>
</protein>
<organism evidence="1 2">
    <name type="scientific">Xanthomonas boreopolis</name>
    <dbReference type="NCBI Taxonomy" id="86183"/>
    <lineage>
        <taxon>Bacteria</taxon>
        <taxon>Pseudomonadati</taxon>
        <taxon>Pseudomonadota</taxon>
        <taxon>Gammaproteobacteria</taxon>
        <taxon>Lysobacterales</taxon>
        <taxon>Lysobacteraceae</taxon>
        <taxon>Xanthomonas</taxon>
    </lineage>
</organism>
<evidence type="ECO:0000313" key="1">
    <source>
        <dbReference type="EMBL" id="GHH56062.1"/>
    </source>
</evidence>
<evidence type="ECO:0008006" key="3">
    <source>
        <dbReference type="Google" id="ProtNLM"/>
    </source>
</evidence>
<reference evidence="1" key="1">
    <citation type="journal article" date="2014" name="Int. J. Syst. Evol. Microbiol.">
        <title>Complete genome sequence of Corynebacterium casei LMG S-19264T (=DSM 44701T), isolated from a smear-ripened cheese.</title>
        <authorList>
            <consortium name="US DOE Joint Genome Institute (JGI-PGF)"/>
            <person name="Walter F."/>
            <person name="Albersmeier A."/>
            <person name="Kalinowski J."/>
            <person name="Ruckert C."/>
        </authorList>
    </citation>
    <scope>NUCLEOTIDE SEQUENCE</scope>
    <source>
        <strain evidence="1">JCM 13306</strain>
    </source>
</reference>
<dbReference type="Proteomes" id="UP000623958">
    <property type="component" value="Unassembled WGS sequence"/>
</dbReference>
<sequence>MNRARLPSNIVRCRPLHLVLLAEQMRDSEQAQFLAITGGQTYDPDTAAHALVGAWARSAPYALTVLRDNGSVAAAGGFECLGNGIWQSWMVGTEEGWAEQWRSMTKATRWLMDQVFLNGARRVQTNALASRAKAIEWFERSLGLQPEGVWRGYGANGEDIAHFSRMRGAPWA</sequence>
<proteinExistence type="predicted"/>
<keyword evidence="2" id="KW-1185">Reference proteome</keyword>
<evidence type="ECO:0000313" key="2">
    <source>
        <dbReference type="Proteomes" id="UP000623958"/>
    </source>
</evidence>
<comment type="caution">
    <text evidence="1">The sequence shown here is derived from an EMBL/GenBank/DDBJ whole genome shotgun (WGS) entry which is preliminary data.</text>
</comment>
<dbReference type="SUPFAM" id="SSF55729">
    <property type="entry name" value="Acyl-CoA N-acyltransferases (Nat)"/>
    <property type="match status" value="1"/>
</dbReference>